<name>A0AAP5AME0_9GAMM</name>
<gene>
    <name evidence="1" type="ORF">QE424_003304</name>
</gene>
<dbReference type="AlphaFoldDB" id="A0AAP5AME0"/>
<proteinExistence type="predicted"/>
<dbReference type="Proteomes" id="UP001226084">
    <property type="component" value="Unassembled WGS sequence"/>
</dbReference>
<accession>A0AAP5AME0</accession>
<dbReference type="InterPro" id="IPR046163">
    <property type="entry name" value="DUF6165"/>
</dbReference>
<evidence type="ECO:0000313" key="1">
    <source>
        <dbReference type="EMBL" id="MDQ1110145.1"/>
    </source>
</evidence>
<evidence type="ECO:0000313" key="2">
    <source>
        <dbReference type="Proteomes" id="UP001226084"/>
    </source>
</evidence>
<dbReference type="Pfam" id="PF19662">
    <property type="entry name" value="DUF6165"/>
    <property type="match status" value="1"/>
</dbReference>
<comment type="caution">
    <text evidence="1">The sequence shown here is derived from an EMBL/GenBank/DDBJ whole genome shotgun (WGS) entry which is preliminary data.</text>
</comment>
<protein>
    <submittedName>
        <fullName evidence="1">Uncharacterized protein</fullName>
    </submittedName>
</protein>
<dbReference type="RefSeq" id="WP_093534974.1">
    <property type="nucleotide sequence ID" value="NZ_CP118898.1"/>
</dbReference>
<reference evidence="1" key="1">
    <citation type="submission" date="2023-07" db="EMBL/GenBank/DDBJ databases">
        <title>Functional and genomic diversity of the sorghum phyllosphere microbiome.</title>
        <authorList>
            <person name="Shade A."/>
        </authorList>
    </citation>
    <scope>NUCLEOTIDE SEQUENCE</scope>
    <source>
        <strain evidence="1">SORGH_AS_0457</strain>
    </source>
</reference>
<organism evidence="1 2">
    <name type="scientific">Stenotrophomonas rhizophila</name>
    <dbReference type="NCBI Taxonomy" id="216778"/>
    <lineage>
        <taxon>Bacteria</taxon>
        <taxon>Pseudomonadati</taxon>
        <taxon>Pseudomonadota</taxon>
        <taxon>Gammaproteobacteria</taxon>
        <taxon>Lysobacterales</taxon>
        <taxon>Lysobacteraceae</taxon>
        <taxon>Stenotrophomonas</taxon>
    </lineage>
</organism>
<sequence length="129" mass="14487">MDAILTPVSIGELIDKITILEIKAERITDAGKVANVRTELDGLLPLWQEQLAAQPGLEALKTQLKAINVRMWDIQDQLRDKEAAQVFDDQFIQLARGVYGTNGERVKVKNEINRIAGSQLVEEKQYQGE</sequence>
<dbReference type="EMBL" id="JAUTAS010000001">
    <property type="protein sequence ID" value="MDQ1110145.1"/>
    <property type="molecule type" value="Genomic_DNA"/>
</dbReference>